<dbReference type="EMBL" id="WJQU01000002">
    <property type="protein sequence ID" value="KAJ6641895.1"/>
    <property type="molecule type" value="Genomic_DNA"/>
</dbReference>
<evidence type="ECO:0000313" key="1">
    <source>
        <dbReference type="EMBL" id="KAJ6641895.1"/>
    </source>
</evidence>
<dbReference type="Proteomes" id="UP001151699">
    <property type="component" value="Chromosome B"/>
</dbReference>
<dbReference type="InterPro" id="IPR040415">
    <property type="entry name" value="SETD9"/>
</dbReference>
<dbReference type="OrthoDB" id="442460at2759"/>
<dbReference type="CDD" id="cd10537">
    <property type="entry name" value="SET_SETD9"/>
    <property type="match status" value="1"/>
</dbReference>
<gene>
    <name evidence="1" type="primary">SETD9</name>
    <name evidence="1" type="ORF">Bhyg_06840</name>
</gene>
<protein>
    <submittedName>
        <fullName evidence="1">SET domain-containing protein 9</fullName>
    </submittedName>
</protein>
<reference evidence="1" key="1">
    <citation type="submission" date="2022-07" db="EMBL/GenBank/DDBJ databases">
        <authorList>
            <person name="Trinca V."/>
            <person name="Uliana J.V.C."/>
            <person name="Torres T.T."/>
            <person name="Ward R.J."/>
            <person name="Monesi N."/>
        </authorList>
    </citation>
    <scope>NUCLEOTIDE SEQUENCE</scope>
    <source>
        <strain evidence="1">HSMRA1968</strain>
        <tissue evidence="1">Whole embryos</tissue>
    </source>
</reference>
<dbReference type="PANTHER" id="PTHR33524">
    <property type="entry name" value="C5ORF35"/>
    <property type="match status" value="1"/>
</dbReference>
<dbReference type="AlphaFoldDB" id="A0A9Q0S3D3"/>
<evidence type="ECO:0000313" key="2">
    <source>
        <dbReference type="Proteomes" id="UP001151699"/>
    </source>
</evidence>
<accession>A0A9Q0S3D3</accession>
<dbReference type="PANTHER" id="PTHR33524:SF2">
    <property type="entry name" value="SET DOMAIN-CONTAINING PROTEIN 9"/>
    <property type="match status" value="1"/>
</dbReference>
<name>A0A9Q0S3D3_9DIPT</name>
<organism evidence="1 2">
    <name type="scientific">Pseudolycoriella hygida</name>
    <dbReference type="NCBI Taxonomy" id="35572"/>
    <lineage>
        <taxon>Eukaryota</taxon>
        <taxon>Metazoa</taxon>
        <taxon>Ecdysozoa</taxon>
        <taxon>Arthropoda</taxon>
        <taxon>Hexapoda</taxon>
        <taxon>Insecta</taxon>
        <taxon>Pterygota</taxon>
        <taxon>Neoptera</taxon>
        <taxon>Endopterygota</taxon>
        <taxon>Diptera</taxon>
        <taxon>Nematocera</taxon>
        <taxon>Sciaroidea</taxon>
        <taxon>Sciaridae</taxon>
        <taxon>Pseudolycoriella</taxon>
    </lineage>
</organism>
<comment type="caution">
    <text evidence="1">The sequence shown here is derived from an EMBL/GenBank/DDBJ whole genome shotgun (WGS) entry which is preliminary data.</text>
</comment>
<sequence length="322" mass="37256">MVRPLKNLWKNYKYRFVPWISLNIIRDERKRQRLLKLGEKTTNEAIKQNQSVRIDHIMKDGVLLSSREIRSTLTEYCGKLSYQKHPKYTVEDIHKKNASIFFEHFGFLLGRKKSHIVPEGLGVFVIDGTVNAGSIVGLYPGTVYMPNEPLFFPSLGNTFIFRCSDNVHVDGNDRWISKSIFRSCAVRDQFNFDVPCCDSTWMTQYPQNLLNIGQYVNNRSTSCDNNVVYQECNIFLTDANHLRPKDVTEDECFPVKFARFIPNVWSNPENNSRYSLRIIPLVALDDIATGSELLSSYFTVIHEKSAVDQTKSSERNNEKMME</sequence>
<proteinExistence type="predicted"/>
<keyword evidence="2" id="KW-1185">Reference proteome</keyword>